<dbReference type="Proteomes" id="UP000269221">
    <property type="component" value="Unassembled WGS sequence"/>
</dbReference>
<keyword evidence="2" id="KW-1185">Reference proteome</keyword>
<accession>A0A3M0L0C9</accession>
<comment type="caution">
    <text evidence="1">The sequence shown here is derived from an EMBL/GenBank/DDBJ whole genome shotgun (WGS) entry which is preliminary data.</text>
</comment>
<dbReference type="AlphaFoldDB" id="A0A3M0L0C9"/>
<sequence length="182" mass="20008">MGILKLCWDEGEESRMFGMVPRAEPGLDTGCGFGMSGGCSCYTSWRDALTSSLKLNEQALIGANSETRQELKSDLTENFTADGEWEIRKGVEEQENWGFTDYPTLHLQNTGCLGTSSASGSGDNPGWKENSSPIFLSKTHPNFLRAKTSQALKTSEAPYNISEQLLASFGCLMRQKDIFKCP</sequence>
<name>A0A3M0L0C9_HIRRU</name>
<gene>
    <name evidence="1" type="ORF">DUI87_04751</name>
</gene>
<reference evidence="1 2" key="1">
    <citation type="submission" date="2018-07" db="EMBL/GenBank/DDBJ databases">
        <title>A high quality draft genome assembly of the barn swallow (H. rustica rustica).</title>
        <authorList>
            <person name="Formenti G."/>
            <person name="Chiara M."/>
            <person name="Poveda L."/>
            <person name="Francoijs K.-J."/>
            <person name="Bonisoli-Alquati A."/>
            <person name="Canova L."/>
            <person name="Gianfranceschi L."/>
            <person name="Horner D.S."/>
            <person name="Saino N."/>
        </authorList>
    </citation>
    <scope>NUCLEOTIDE SEQUENCE [LARGE SCALE GENOMIC DNA]</scope>
    <source>
        <strain evidence="1">Chelidonia</strain>
        <tissue evidence="1">Blood</tissue>
    </source>
</reference>
<dbReference type="EMBL" id="QRBI01000096">
    <property type="protein sequence ID" value="RMC18855.1"/>
    <property type="molecule type" value="Genomic_DNA"/>
</dbReference>
<organism evidence="1 2">
    <name type="scientific">Hirundo rustica rustica</name>
    <dbReference type="NCBI Taxonomy" id="333673"/>
    <lineage>
        <taxon>Eukaryota</taxon>
        <taxon>Metazoa</taxon>
        <taxon>Chordata</taxon>
        <taxon>Craniata</taxon>
        <taxon>Vertebrata</taxon>
        <taxon>Euteleostomi</taxon>
        <taxon>Archelosauria</taxon>
        <taxon>Archosauria</taxon>
        <taxon>Dinosauria</taxon>
        <taxon>Saurischia</taxon>
        <taxon>Theropoda</taxon>
        <taxon>Coelurosauria</taxon>
        <taxon>Aves</taxon>
        <taxon>Neognathae</taxon>
        <taxon>Neoaves</taxon>
        <taxon>Telluraves</taxon>
        <taxon>Australaves</taxon>
        <taxon>Passeriformes</taxon>
        <taxon>Sylvioidea</taxon>
        <taxon>Hirundinidae</taxon>
        <taxon>Hirundo</taxon>
    </lineage>
</organism>
<proteinExistence type="predicted"/>
<evidence type="ECO:0000313" key="2">
    <source>
        <dbReference type="Proteomes" id="UP000269221"/>
    </source>
</evidence>
<evidence type="ECO:0000313" key="1">
    <source>
        <dbReference type="EMBL" id="RMC18855.1"/>
    </source>
</evidence>
<protein>
    <submittedName>
        <fullName evidence="1">Uncharacterized protein</fullName>
    </submittedName>
</protein>